<dbReference type="Proteomes" id="UP000613022">
    <property type="component" value="Unassembled WGS sequence"/>
</dbReference>
<keyword evidence="4" id="KW-1185">Reference proteome</keyword>
<name>A0AAJ6IW71_9ENTR</name>
<evidence type="ECO:0000313" key="4">
    <source>
        <dbReference type="Proteomes" id="UP000250603"/>
    </source>
</evidence>
<sequence length="156" mass="17598">MAAKNSMPERAVAQTEVAVSENNVEIREQVHKKNPRALHGERTGSERVYARGGSGSACCELYTRMDRNYLPLAGERLSRVGFRSGMAVKIRVMPDCIVIAPQNTRELWGCLKGLSITHINKLKVKKWLREFPGTLNDTGDLPVIKRDRYDCLIRSE</sequence>
<reference evidence="2 4" key="1">
    <citation type="submission" date="2018-06" db="EMBL/GenBank/DDBJ databases">
        <title>ACT-28, a chromosomally-encoded AmpC with carbapenemase activity from Enterobacter kobei.</title>
        <authorList>
            <person name="Jousset A.B."/>
            <person name="Oueslati S."/>
            <person name="Bernabeu S."/>
            <person name="Takissian J."/>
            <person name="Creton E."/>
            <person name="Vogel A."/>
            <person name="Cotellon G."/>
            <person name="Bonnin R.A."/>
            <person name="Dortet L."/>
            <person name="Naas T."/>
        </authorList>
    </citation>
    <scope>NUCLEOTIDE SEQUENCE [LARGE SCALE GENOMIC DNA]</scope>
    <source>
        <strain evidence="2 4">149H6</strain>
    </source>
</reference>
<reference evidence="3" key="3">
    <citation type="submission" date="2022-04" db="EMBL/GenBank/DDBJ databases">
        <title>Co-occurrence of mcr-9 and blaNDM-1 in multidrug-resistant Enterobacter kobei strain isolated from an infant with urinary infection.</title>
        <authorList>
            <person name="Zeng H."/>
        </authorList>
    </citation>
    <scope>NUCLEOTIDE SEQUENCE</scope>
    <source>
        <strain evidence="3">EC1382</strain>
    </source>
</reference>
<dbReference type="RefSeq" id="WP_023331624.1">
    <property type="nucleotide sequence ID" value="NZ_AP022498.1"/>
</dbReference>
<dbReference type="EMBL" id="JACSEP010000115">
    <property type="protein sequence ID" value="MBC6326058.1"/>
    <property type="molecule type" value="Genomic_DNA"/>
</dbReference>
<evidence type="ECO:0000313" key="2">
    <source>
        <dbReference type="EMBL" id="RAY29055.1"/>
    </source>
</evidence>
<dbReference type="AlphaFoldDB" id="A0AAJ6IW71"/>
<evidence type="ECO:0000313" key="1">
    <source>
        <dbReference type="EMBL" id="MBC6326058.1"/>
    </source>
</evidence>
<evidence type="ECO:0000313" key="3">
    <source>
        <dbReference type="EMBL" id="WMT65936.1"/>
    </source>
</evidence>
<dbReference type="EMBL" id="CP096849">
    <property type="protein sequence ID" value="WMT65936.1"/>
    <property type="molecule type" value="Genomic_DNA"/>
</dbReference>
<proteinExistence type="predicted"/>
<organism evidence="3 5">
    <name type="scientific">Enterobacter kobei</name>
    <dbReference type="NCBI Taxonomy" id="208224"/>
    <lineage>
        <taxon>Bacteria</taxon>
        <taxon>Pseudomonadati</taxon>
        <taxon>Pseudomonadota</taxon>
        <taxon>Gammaproteobacteria</taxon>
        <taxon>Enterobacterales</taxon>
        <taxon>Enterobacteriaceae</taxon>
        <taxon>Enterobacter</taxon>
        <taxon>Enterobacter cloacae complex</taxon>
    </lineage>
</organism>
<accession>A0AAJ6IW71</accession>
<reference evidence="1" key="2">
    <citation type="submission" date="2020-08" db="EMBL/GenBank/DDBJ databases">
        <title>Distribution of Beta-Lactamase Producing Gram-Negative Bacterial Isolates in Isabela River of Santo Domingo, Dominican Republic.</title>
        <authorList>
            <person name="Calderon V."/>
            <person name="Del Rosario C."/>
            <person name="Duarte A."/>
            <person name="Bonnelly R."/>
            <person name="Barauna R."/>
            <person name="Ramos R.T."/>
            <person name="Perdomo O.P."/>
            <person name="Rodriguez De Francisco L.E."/>
            <person name="Franco De Los Santos E.F."/>
        </authorList>
    </citation>
    <scope>NUCLEOTIDE SEQUENCE</scope>
    <source>
        <strain evidence="1">INTEC_BI4_1.1</strain>
    </source>
</reference>
<dbReference type="Proteomes" id="UP001228563">
    <property type="component" value="Chromosome"/>
</dbReference>
<gene>
    <name evidence="2" type="ORF">DP181_04125</name>
    <name evidence="1" type="ORF">H9R40_23255</name>
    <name evidence="3" type="ORF">M2B19_24290</name>
</gene>
<dbReference type="EMBL" id="QMCK01000012">
    <property type="protein sequence ID" value="RAY29055.1"/>
    <property type="molecule type" value="Genomic_DNA"/>
</dbReference>
<protein>
    <submittedName>
        <fullName evidence="3">Type I toxin-antitoxin system SymE family toxin</fullName>
    </submittedName>
</protein>
<dbReference type="Proteomes" id="UP000250603">
    <property type="component" value="Unassembled WGS sequence"/>
</dbReference>
<evidence type="ECO:0000313" key="5">
    <source>
        <dbReference type="Proteomes" id="UP001228563"/>
    </source>
</evidence>